<sequence length="3994" mass="446450">MVQLERLAMYHDSNSKPWKLDKKWEDLTPKEWIEIFEDGINEPSNSSRNLSGWAEDRNYLVSPINGVLKYHRLGNQERNDPNVPFEMASLIVSDVSLTVNEVQYHDWIRLVEVITRYKTYIEVSHLRPMVPVSEDASSWWRYAARAGLQQEQMCYRFSWDQIQALCRLRRHYVQLYSDSLQQLPNVNSSEIRNIEKDLDPKVILLWRFLAHAKVESLKSKEAAEQRLLRKRSWFSFTWSTDTADVSAGDTSEEANTLEDQLTREEWQAINKLLSYQPDEELALQHGKENMIHYLLNVSISRAAARIIDIHQIEIVGGRFENLCVSTKLKHRNSHCDLTLKFYGLYAPEGSLAQSVVSEQKVNALEASFIQAPSGENVDWRLSARISSCDVTVFRETYDRFLEFMKRSNAVSPTVALETATVLQKNIEKMTRRAQEQFQMVLKKQSRFALDIDLDAPKVRVPIRPHGSFQCDSHLLLDLGHFTLNTKGDGLLGDQNQSLYSRFYISGRDIAASFTDCGSDSWECSLSCQPSACHNLEDAKNLWSLVDRCGMAVIVDQIKVPHPGHPSMRVSVQVPNFGLHFSPARYRRLMELLDILYRTMRETEQPAIENLPPEYAPWYPPDLATEARILVWKGIGYSVASWQPCFLVLSGLYLYALDSELSHSYLKCSSMAGKQVHEIPPANIGGTFSCISISARGMDLQKVLESTNTMIIEFRDEEMKATWLRELTKATYRASAPPPMDILGELGDGVMKIAESQAVNTRTAELVVNGTLIEMKLSLYVKAVDDLAERLDETLLLDVLAAGGKVRVLHSEGDLAVKMKLHSLKIKDELQGSLCPGPQYLACSVLMDHGASSCSDPLEPHGKEPPLTVIDEDDIFKDALPDFLSFTDSIEATTPEKELSRGRSLSSDIFYEALGSDDSDFVSLTFATRHPDSPDYDGIDTQMSISMSKLEFFCNRPTLVALIDFGFDLSSGNNMVTSKDLLKDPDESSVIKEKTEELGQTHVKGLLGHGKNRVVFVLNMNVNSVTVFLNKEDGSQLAMFVQESFLLDIKVHPSSTSIEGTLGNFRLCDLTLGSDQRWGWLCDIRNQGAESLIQFVFKSHSTEDDDYEGYDYSLRGRLSAVRIVFLYRFVQEITAYFMELATPHTEEAIKLVDKVGGIEWLIQKYEVDGASAIKLDLSLDTPLIIVPRNSRSEDFMQLDLGHLRVQNEFCWFGFPEKDPSAVHLDILDAEILGINMAVGINGRIGKPMIREGRDIHVYVRRSLRDVFRKVPTFVLEVKVGLLHGMMTDKEYNVILDCFYMNFSESPTLPPSFRNSTSASKDTIKMLADKVNVNSQILLSRTVTIMAVEVGYALLELWNDAHDGSCLAHVALEDLWVSYRMTSLSEADLYITIPKFSILDIRPDTKAEMRLMLGSCIDAHRQNSPETGVDFPTSTMVVMDCRWRLASQSFVLRIQQPRILVVPDFLLSVCEFFVPSLGAMTGREEIMDPKNDPISKSNSIILSTPLYEQKEDLVLLSPNRQLVADAVGIDEYTYDGCGKTIRLTDKVEVKGIHSSGIQHIIIIGRGKRLRFVNVKIENVLLLRRYTYLSNESSYSVCQEDGVDVRISDGNSDNDESMKSMEALLYNSDASDFDPNGSNKVQSYSFEAQVVSPEFTFFDSSKSSLDDFAHAEKLLRAKMDLNFMYAAKENDTWIRGLVKDLTVEAGSGLIILDPVDISGGYTSVKDKTNISLLSTDICAHLSLGVVSLLLNLQNQATAALHFGSADPLLPCTQFDRIWVCPREHGRLNNLTFWRPRAPSNYVILGDCVTSRPNPPSQAVVAVSNMYGRVRKPLDFRLIGLFSDIQGSETAQDVDDCSLWLPIAPPGYVAMGCVAHTGTQPPPNHIVHCIRSDLVTSTKLLECIFSVAANTAFTSGYSIWRLDNALGSFCAHPTSSHPQKSCCFDLNNLLLWSSSWYTSSLKVPTVDLTSESEHLHHQTSKQSATSSGWDIIRSISKATSCYISTPNFERIWWDRGSDLRPAVSIWRPIRRPGYAVLGDCITEGLEPPPLGIMFKADNPELSAKAVQFTKVAHIAGKGLEEAFFWYPVAPPGYAALGCVVTRSNEAPDLDNFCCPRMDLVSQANVLEMPISRSSGSRASQCWSIWKVDNQACTFLARSDLKKPSSRLAFTLGDSVKPKTRDNITADMKIRCFSVTLLDSLCGMVTPLFDATITNIKLATHGRLEAMNAVLISSIAASTFNTQLEAWEPLVEPFDGIFKFETYETNLHPPSRVGTRVRVAATSILNINLSAANLDVLGQAVESWRKQRELEKKAIKMKEARRGDAHQDNTSFVALDDDDFRMVVVENKLGCDMYLKKVEQNSDAFELLPPDNSVSVWIPPTRYSDRLNVANESREPRRYAAVQIVEAKGLPVNDDGNSHNFFCALRLVVENQDSNQQKFFPQSARTKCVKPLITRKNNVDEATAKWSELFVFEVPMKGLAKLEVEVTNLSAKAGKGEVVGASSFSVGHGPSILKKVASLRMLHQVSDVENFGCYPLRKRGQLNSNDTNSCGCLFVSTTYFEKKMALNYENDEGEKAGASDIGFWVGLTPKGPWESIRSFLPLSVVTKTLGDDYVALEVVTKNGKKHVIFRALATVSNDSDITLDISSCHESMIHTQDLSSEGRNYSIFVEEIFENQRNHPVSGVKDTGRWSTRDFAHSSNDFFEPTLPPGWKWISSWTVDKSQFVDIDGWAYGPDFQTLRWPPNSPKCSTKSAHNTVRRRRWTRTREQVKERGANNTDNIVTCPGSSAILPWTCISKGSNHCLQVRPCLGYSQTPYSWGHPIAVGSAFALGKDQTPIESSTLSRQNTVRHGNKMPISALKLNQLEKMDLLLCCPGGSGKQLWLCVGTDASVLHTELNAPVYDWKLSISSPLKLENRLPCGADFTIWEKLKDGNTVERHRGFMASRETVHIYSADVRNPIYLMLFVQGGWVMEKDSVLILDLTNNNHASSFSMVHQQRKRRLRVSVERDMGGTTAAPKTIRFFVPYWISNDSFLYLAYQVVEIEPLESSDVDSLSLSRAVKSAKLALKNPPTSVSRQIGARKNIQVLEVIEDSSPTPSMLSPQHYVGRGGVMLFSSRNDAYLSSRVGIAVALQNSENFSSGISLLELEKKQRVDVKAFGVNGFYYKLSVALRMTSDRTKVVHFQPHSLFINRVGCSVCLCQCDSQSVEWIHPTDPPKHFSWKSNKVELLKLRVDGYDWSPPFSVDSEGVMCICLKNQTSHNLMHLKVEVRSGTKSSRYEVILRPNSFTSPYRVENRSLFFPIRFRQVDGANDSWKFLPPNASASFSWEDLGRRRLLEVMIDGSDPAASLTYNIDEIFDHHPIHVSGGPKKALHVIIQKEEKVNVVKISDWMPENATSSILNRSLSLSFGSSSVSEQTLSNSESEFHVIVEVAELGLSVIDHTPEEILYLSVQSLVLSYSTGLGSGVSRLKVRMRGIQVDNQLPLTPTPVLFRPQRVGQENDYVLKFSLTQQSNGSLDLCAYPYIGFQGPENSAFLIKIHEPIIWRLHGMIQQTNLTRLYDTETTSVSVDPIIQIGVLNISEVRLKVSMIMSPTQRPVGVLGFWASLMTALGNTENMTVRINQRFVENICTRHSVMIGSAIANIKKDLLSQPLQLLSGLDILGNASSALGHMSKGVAALSMDKKFIQSRQKQESKGVEDFGDVIREGGGAFAKGLFRGVTGILTKPLEGAKASGVEGFVQGVGKGLLGAAAQPVSGVLDLLSKTTEGANAMRMKIASAIASEDQLLRRRLPRVIGGDNLVRPYDEYKSQGQAILQLAESGSFFGQVDLFRVRAKFALTDAYEDHFMLPKGRIILVTHRRVILLQQPSNLIAQKKFNPARDPCAVLWDVLLEDLVTMELTHGKKDLPNGPPSRLIMYLQSRTLEAKDQVRVIKCHRDSNQAFEVYSSIEQARSVYGPSQSKALVKTKVTRPYSPFADVVSSEGICSWSPQQMPTSTFGSSEQ</sequence>
<feature type="domain" description="Peroxin/Ferlin" evidence="4">
    <location>
        <begin position="2724"/>
        <end position="2764"/>
    </location>
</feature>
<dbReference type="SUPFAM" id="SSF49562">
    <property type="entry name" value="C2 domain (Calcium/lipid-binding domain, CaLB)"/>
    <property type="match status" value="1"/>
</dbReference>
<organism evidence="5 6">
    <name type="scientific">Solanum tuberosum</name>
    <name type="common">Potato</name>
    <dbReference type="NCBI Taxonomy" id="4113"/>
    <lineage>
        <taxon>Eukaryota</taxon>
        <taxon>Viridiplantae</taxon>
        <taxon>Streptophyta</taxon>
        <taxon>Embryophyta</taxon>
        <taxon>Tracheophyta</taxon>
        <taxon>Spermatophyta</taxon>
        <taxon>Magnoliopsida</taxon>
        <taxon>eudicotyledons</taxon>
        <taxon>Gunneridae</taxon>
        <taxon>Pentapetalae</taxon>
        <taxon>asterids</taxon>
        <taxon>lamiids</taxon>
        <taxon>Solanales</taxon>
        <taxon>Solanaceae</taxon>
        <taxon>Solanoideae</taxon>
        <taxon>Solaneae</taxon>
        <taxon>Solanum</taxon>
    </lineage>
</organism>
<keyword evidence="2" id="KW-0813">Transport</keyword>
<dbReference type="Pfam" id="PF06101">
    <property type="entry name" value="Vps62"/>
    <property type="match status" value="2"/>
</dbReference>
<proteinExistence type="inferred from homology"/>
<dbReference type="SMART" id="SM00694">
    <property type="entry name" value="DysFC"/>
    <property type="match status" value="1"/>
</dbReference>
<keyword evidence="6" id="KW-1185">Reference proteome</keyword>
<accession>A0ABQ7TZN1</accession>
<evidence type="ECO:0000259" key="4">
    <source>
        <dbReference type="SMART" id="SM00694"/>
    </source>
</evidence>
<dbReference type="InterPro" id="IPR009291">
    <property type="entry name" value="Vps62"/>
</dbReference>
<dbReference type="Gene3D" id="2.60.40.150">
    <property type="entry name" value="C2 domain"/>
    <property type="match status" value="1"/>
</dbReference>
<dbReference type="PANTHER" id="PTHR45523:SF2">
    <property type="entry name" value="OS02G0470600 PROTEIN"/>
    <property type="match status" value="1"/>
</dbReference>
<dbReference type="InterPro" id="IPR009543">
    <property type="entry name" value="VPS13_VAB"/>
</dbReference>
<evidence type="ECO:0000313" key="5">
    <source>
        <dbReference type="EMBL" id="KAH0739504.1"/>
    </source>
</evidence>
<protein>
    <recommendedName>
        <fullName evidence="4">Peroxin/Ferlin domain-containing protein</fullName>
    </recommendedName>
</protein>
<dbReference type="CDD" id="cd00030">
    <property type="entry name" value="C2"/>
    <property type="match status" value="1"/>
</dbReference>
<name>A0ABQ7TZN1_SOLTU</name>
<dbReference type="InterPro" id="IPR026854">
    <property type="entry name" value="VPS13_N"/>
</dbReference>
<dbReference type="InterPro" id="IPR035892">
    <property type="entry name" value="C2_domain_sf"/>
</dbReference>
<evidence type="ECO:0000256" key="3">
    <source>
        <dbReference type="ARBA" id="ARBA00023055"/>
    </source>
</evidence>
<dbReference type="InterPro" id="IPR056748">
    <property type="entry name" value="VPS13-like_C"/>
</dbReference>
<dbReference type="Proteomes" id="UP000826656">
    <property type="component" value="Unassembled WGS sequence"/>
</dbReference>
<evidence type="ECO:0000256" key="2">
    <source>
        <dbReference type="ARBA" id="ARBA00022448"/>
    </source>
</evidence>
<dbReference type="InterPro" id="IPR006614">
    <property type="entry name" value="Peroxin/Ferlin"/>
</dbReference>
<comment type="caution">
    <text evidence="5">The sequence shown here is derived from an EMBL/GenBank/DDBJ whole genome shotgun (WGS) entry which is preliminary data.</text>
</comment>
<dbReference type="Pfam" id="PF25037">
    <property type="entry name" value="VPS13_C"/>
    <property type="match status" value="1"/>
</dbReference>
<dbReference type="PANTHER" id="PTHR45523">
    <property type="entry name" value="TETRATRICOPEPTIDE REPEAT (TPR)-CONTAINING PROTEIN-RELATED"/>
    <property type="match status" value="1"/>
</dbReference>
<evidence type="ECO:0000313" key="6">
    <source>
        <dbReference type="Proteomes" id="UP000826656"/>
    </source>
</evidence>
<evidence type="ECO:0000256" key="1">
    <source>
        <dbReference type="ARBA" id="ARBA00006545"/>
    </source>
</evidence>
<dbReference type="Pfam" id="PF12624">
    <property type="entry name" value="VPS13_N"/>
    <property type="match status" value="1"/>
</dbReference>
<keyword evidence="3" id="KW-0445">Lipid transport</keyword>
<gene>
    <name evidence="5" type="ORF">KY290_038209</name>
</gene>
<reference evidence="5 6" key="1">
    <citation type="journal article" date="2021" name="bioRxiv">
        <title>Chromosome-scale and haplotype-resolved genome assembly of a tetraploid potato cultivar.</title>
        <authorList>
            <person name="Sun H."/>
            <person name="Jiao W.-B."/>
            <person name="Krause K."/>
            <person name="Campoy J.A."/>
            <person name="Goel M."/>
            <person name="Folz-Donahue K."/>
            <person name="Kukat C."/>
            <person name="Huettel B."/>
            <person name="Schneeberger K."/>
        </authorList>
    </citation>
    <scope>NUCLEOTIDE SEQUENCE [LARGE SCALE GENOMIC DNA]</scope>
    <source>
        <strain evidence="5">SolTubOtavaFocal</strain>
        <tissue evidence="5">Leaves</tissue>
    </source>
</reference>
<dbReference type="EMBL" id="JAIVGD010000028">
    <property type="protein sequence ID" value="KAH0739504.1"/>
    <property type="molecule type" value="Genomic_DNA"/>
</dbReference>
<dbReference type="Pfam" id="PF25036">
    <property type="entry name" value="VPS13_VAB"/>
    <property type="match status" value="1"/>
</dbReference>
<comment type="similarity">
    <text evidence="1">Belongs to the VPS13 family.</text>
</comment>